<feature type="repeat" description="PPR" evidence="2">
    <location>
        <begin position="238"/>
        <end position="272"/>
    </location>
</feature>
<evidence type="ECO:0000256" key="2">
    <source>
        <dbReference type="PROSITE-ProRule" id="PRU00708"/>
    </source>
</evidence>
<dbReference type="PANTHER" id="PTHR46862">
    <property type="entry name" value="OS07G0661900 PROTEIN"/>
    <property type="match status" value="1"/>
</dbReference>
<gene>
    <name evidence="4" type="ORF">PVL29_019938</name>
</gene>
<dbReference type="EMBL" id="JARBHA010000015">
    <property type="protein sequence ID" value="KAJ9680775.1"/>
    <property type="molecule type" value="Genomic_DNA"/>
</dbReference>
<evidence type="ECO:0000256" key="1">
    <source>
        <dbReference type="ARBA" id="ARBA00022737"/>
    </source>
</evidence>
<organism evidence="4 5">
    <name type="scientific">Vitis rotundifolia</name>
    <name type="common">Muscadine grape</name>
    <dbReference type="NCBI Taxonomy" id="103349"/>
    <lineage>
        <taxon>Eukaryota</taxon>
        <taxon>Viridiplantae</taxon>
        <taxon>Streptophyta</taxon>
        <taxon>Embryophyta</taxon>
        <taxon>Tracheophyta</taxon>
        <taxon>Spermatophyta</taxon>
        <taxon>Magnoliopsida</taxon>
        <taxon>eudicotyledons</taxon>
        <taxon>Gunneridae</taxon>
        <taxon>Pentapetalae</taxon>
        <taxon>rosids</taxon>
        <taxon>Vitales</taxon>
        <taxon>Vitaceae</taxon>
        <taxon>Viteae</taxon>
        <taxon>Vitis</taxon>
    </lineage>
</organism>
<evidence type="ECO:0000313" key="4">
    <source>
        <dbReference type="EMBL" id="KAJ9680775.1"/>
    </source>
</evidence>
<dbReference type="Pfam" id="PF17177">
    <property type="entry name" value="PPR_long"/>
    <property type="match status" value="1"/>
</dbReference>
<accession>A0AA38Z1S4</accession>
<dbReference type="Pfam" id="PF13041">
    <property type="entry name" value="PPR_2"/>
    <property type="match status" value="1"/>
</dbReference>
<name>A0AA38Z1S4_VITRO</name>
<feature type="repeat" description="PPR" evidence="2">
    <location>
        <begin position="308"/>
        <end position="342"/>
    </location>
</feature>
<dbReference type="Gene3D" id="1.25.40.10">
    <property type="entry name" value="Tetratricopeptide repeat domain"/>
    <property type="match status" value="2"/>
</dbReference>
<feature type="repeat" description="PPR" evidence="2">
    <location>
        <begin position="203"/>
        <end position="237"/>
    </location>
</feature>
<dbReference type="AlphaFoldDB" id="A0AA38Z1S4"/>
<feature type="repeat" description="PPR" evidence="2">
    <location>
        <begin position="168"/>
        <end position="202"/>
    </location>
</feature>
<dbReference type="Proteomes" id="UP001168098">
    <property type="component" value="Unassembled WGS sequence"/>
</dbReference>
<reference evidence="4 5" key="1">
    <citation type="journal article" date="2023" name="BMC Biotechnol.">
        <title>Vitis rotundifolia cv Carlos genome sequencing.</title>
        <authorList>
            <person name="Huff M."/>
            <person name="Hulse-Kemp A."/>
            <person name="Scheffler B."/>
            <person name="Youngblood R."/>
            <person name="Simpson S."/>
            <person name="Babiker E."/>
            <person name="Staton M."/>
        </authorList>
    </citation>
    <scope>NUCLEOTIDE SEQUENCE [LARGE SCALE GENOMIC DNA]</scope>
    <source>
        <tissue evidence="4">Leaf</tissue>
    </source>
</reference>
<keyword evidence="1" id="KW-0677">Repeat</keyword>
<dbReference type="NCBIfam" id="TIGR00756">
    <property type="entry name" value="PPR"/>
    <property type="match status" value="3"/>
</dbReference>
<dbReference type="InterPro" id="IPR033443">
    <property type="entry name" value="PROP1-like_PPR_dom"/>
</dbReference>
<evidence type="ECO:0000259" key="3">
    <source>
        <dbReference type="Pfam" id="PF17177"/>
    </source>
</evidence>
<dbReference type="InterPro" id="IPR002885">
    <property type="entry name" value="PPR_rpt"/>
</dbReference>
<proteinExistence type="predicted"/>
<protein>
    <recommendedName>
        <fullName evidence="3">PROP1-like PPR domain-containing protein</fullName>
    </recommendedName>
</protein>
<dbReference type="PANTHER" id="PTHR46862:SF3">
    <property type="entry name" value="OS07G0661900 PROTEIN"/>
    <property type="match status" value="1"/>
</dbReference>
<sequence>MGSFACIMLSNSYPKCSFGDEISNTLNCHFPEKFFFQKPVNVGHSRLNFGPVLVGSNVEEKGTVEMGEGEKKRFKWIEIGPNITEAQKMAISQLSLKMTKRCKALVKQIICFSPEERSLYDLLAAWVKIMKPRRADWLSVLKELGRLDHPLLLEVAELALLEESFEANIRDYTKIIDGYGKQNRLQDAENTLSAMKRRGFICDQVTLTAMINMYSKAGNLELAEKTFEEIKLLGHPLDKRSYGSMIMAYIRAGMPDQGEILVKEMEAKEIYAGREVYKALLRAYSNTGDAEGAQRVFDAIQFAGIFPDVKLCALLINAYRVAGQTQKAHVAFENMRRSGLEPSDKSIALMLAAYEKENKLNKALDFLIDLERDGIVLGKEASELLAAWFQRLGVVEEVELVLREYSAKEASCEVHSS</sequence>
<feature type="domain" description="PROP1-like PPR" evidence="3">
    <location>
        <begin position="262"/>
        <end position="390"/>
    </location>
</feature>
<dbReference type="PROSITE" id="PS51375">
    <property type="entry name" value="PPR"/>
    <property type="match status" value="5"/>
</dbReference>
<feature type="repeat" description="PPR" evidence="2">
    <location>
        <begin position="273"/>
        <end position="307"/>
    </location>
</feature>
<evidence type="ECO:0000313" key="5">
    <source>
        <dbReference type="Proteomes" id="UP001168098"/>
    </source>
</evidence>
<comment type="caution">
    <text evidence="4">The sequence shown here is derived from an EMBL/GenBank/DDBJ whole genome shotgun (WGS) entry which is preliminary data.</text>
</comment>
<keyword evidence="5" id="KW-1185">Reference proteome</keyword>
<dbReference type="InterPro" id="IPR011990">
    <property type="entry name" value="TPR-like_helical_dom_sf"/>
</dbReference>